<reference evidence="7 8" key="1">
    <citation type="submission" date="2015-07" db="EMBL/GenBank/DDBJ databases">
        <title>The genome of Melipona quadrifasciata.</title>
        <authorList>
            <person name="Pan H."/>
            <person name="Kapheim K."/>
        </authorList>
    </citation>
    <scope>NUCLEOTIDE SEQUENCE [LARGE SCALE GENOMIC DNA]</scope>
    <source>
        <strain evidence="7">0111107301</strain>
        <tissue evidence="7">Whole body</tissue>
    </source>
</reference>
<comment type="similarity">
    <text evidence="2">Belongs to the pterin-4-alpha-carbinolamine dehydratase family.</text>
</comment>
<dbReference type="HAMAP" id="MF_00434">
    <property type="entry name" value="Pterin_4_alpha"/>
    <property type="match status" value="1"/>
</dbReference>
<accession>A0A0M9A2A9</accession>
<dbReference type="STRING" id="166423.A0A0M9A2A9"/>
<proteinExistence type="inferred from homology"/>
<dbReference type="EC" id="4.2.1.96" evidence="3"/>
<gene>
    <name evidence="7" type="ORF">WN51_12064</name>
</gene>
<dbReference type="NCBIfam" id="NF002020">
    <property type="entry name" value="PRK00823.1-5"/>
    <property type="match status" value="1"/>
</dbReference>
<name>A0A0M9A2A9_9HYME</name>
<dbReference type="InterPro" id="IPR001533">
    <property type="entry name" value="Pterin_deHydtase"/>
</dbReference>
<dbReference type="InterPro" id="IPR036428">
    <property type="entry name" value="PCD_sf"/>
</dbReference>
<dbReference type="PANTHER" id="PTHR12599:SF0">
    <property type="entry name" value="PTERIN-4-ALPHA-CARBINOLAMINE DEHYDRATASE"/>
    <property type="match status" value="1"/>
</dbReference>
<evidence type="ECO:0000313" key="7">
    <source>
        <dbReference type="EMBL" id="KOX75737.1"/>
    </source>
</evidence>
<dbReference type="SUPFAM" id="SSF55248">
    <property type="entry name" value="PCD-like"/>
    <property type="match status" value="1"/>
</dbReference>
<dbReference type="Pfam" id="PF01329">
    <property type="entry name" value="Pterin_4a"/>
    <property type="match status" value="1"/>
</dbReference>
<dbReference type="PANTHER" id="PTHR12599">
    <property type="entry name" value="PTERIN-4-ALPHA-CARBINOLAMINE DEHYDRATASE"/>
    <property type="match status" value="1"/>
</dbReference>
<evidence type="ECO:0000256" key="6">
    <source>
        <dbReference type="ARBA" id="ARBA00031023"/>
    </source>
</evidence>
<evidence type="ECO:0000313" key="8">
    <source>
        <dbReference type="Proteomes" id="UP000053105"/>
    </source>
</evidence>
<evidence type="ECO:0000256" key="1">
    <source>
        <dbReference type="ARBA" id="ARBA00001554"/>
    </source>
</evidence>
<dbReference type="GO" id="GO:0008124">
    <property type="term" value="F:4-alpha-hydroxytetrahydrobiopterin dehydratase activity"/>
    <property type="evidence" value="ECO:0007669"/>
    <property type="project" value="UniProtKB-EC"/>
</dbReference>
<keyword evidence="8" id="KW-1185">Reference proteome</keyword>
<evidence type="ECO:0000256" key="2">
    <source>
        <dbReference type="ARBA" id="ARBA00006472"/>
    </source>
</evidence>
<protein>
    <recommendedName>
        <fullName evidence="3">4a-hydroxytetrahydrobiopterin dehydratase</fullName>
        <ecNumber evidence="3">4.2.1.96</ecNumber>
    </recommendedName>
    <alternativeName>
        <fullName evidence="5">4-alpha-hydroxy-tetrahydropterin dehydratase</fullName>
    </alternativeName>
    <alternativeName>
        <fullName evidence="6">Pterin carbinolamine dehydratase</fullName>
    </alternativeName>
</protein>
<dbReference type="EMBL" id="KQ435759">
    <property type="protein sequence ID" value="KOX75737.1"/>
    <property type="molecule type" value="Genomic_DNA"/>
</dbReference>
<dbReference type="AlphaFoldDB" id="A0A0M9A2A9"/>
<dbReference type="GO" id="GO:0006729">
    <property type="term" value="P:tetrahydrobiopterin biosynthetic process"/>
    <property type="evidence" value="ECO:0007669"/>
    <property type="project" value="InterPro"/>
</dbReference>
<evidence type="ECO:0000256" key="3">
    <source>
        <dbReference type="ARBA" id="ARBA00013252"/>
    </source>
</evidence>
<dbReference type="Proteomes" id="UP000053105">
    <property type="component" value="Unassembled WGS sequence"/>
</dbReference>
<evidence type="ECO:0000256" key="4">
    <source>
        <dbReference type="ARBA" id="ARBA00023239"/>
    </source>
</evidence>
<dbReference type="CDD" id="cd00914">
    <property type="entry name" value="PCD_DCoH_subfamily_b"/>
    <property type="match status" value="1"/>
</dbReference>
<sequence>MSTLTRMRLMNGGGILREKIFHIFDQREISAPASKNVKMGKLTQEEREKDLKPLLSNGWSVQQNRDAIYKEFLFKNFNQAFGFMTKVALQAEKMNHHPEWFNVYNKVNITLSSHDVNGLSQRDVKLASFVDKAAKVEEN</sequence>
<evidence type="ECO:0000256" key="5">
    <source>
        <dbReference type="ARBA" id="ARBA00030497"/>
    </source>
</evidence>
<comment type="catalytic activity">
    <reaction evidence="1">
        <text>(4aS,6R)-4a-hydroxy-L-erythro-5,6,7,8-tetrahydrobiopterin = (6R)-L-erythro-6,7-dihydrobiopterin + H2O</text>
        <dbReference type="Rhea" id="RHEA:11920"/>
        <dbReference type="ChEBI" id="CHEBI:15377"/>
        <dbReference type="ChEBI" id="CHEBI:15642"/>
        <dbReference type="ChEBI" id="CHEBI:43120"/>
        <dbReference type="EC" id="4.2.1.96"/>
    </reaction>
</comment>
<dbReference type="Gene3D" id="3.30.1360.20">
    <property type="entry name" value="Transcriptional coactivator/pterin dehydratase"/>
    <property type="match status" value="1"/>
</dbReference>
<dbReference type="FunFam" id="3.30.1360.20:FF:000001">
    <property type="entry name" value="Pterin-4-alpha-carbinolamine dehydratase 2"/>
    <property type="match status" value="1"/>
</dbReference>
<dbReference type="OrthoDB" id="277398at2759"/>
<dbReference type="NCBIfam" id="NF002018">
    <property type="entry name" value="PRK00823.1-3"/>
    <property type="match status" value="1"/>
</dbReference>
<organism evidence="7 8">
    <name type="scientific">Melipona quadrifasciata</name>
    <dbReference type="NCBI Taxonomy" id="166423"/>
    <lineage>
        <taxon>Eukaryota</taxon>
        <taxon>Metazoa</taxon>
        <taxon>Ecdysozoa</taxon>
        <taxon>Arthropoda</taxon>
        <taxon>Hexapoda</taxon>
        <taxon>Insecta</taxon>
        <taxon>Pterygota</taxon>
        <taxon>Neoptera</taxon>
        <taxon>Endopterygota</taxon>
        <taxon>Hymenoptera</taxon>
        <taxon>Apocrita</taxon>
        <taxon>Aculeata</taxon>
        <taxon>Apoidea</taxon>
        <taxon>Anthophila</taxon>
        <taxon>Apidae</taxon>
        <taxon>Melipona</taxon>
    </lineage>
</organism>
<keyword evidence="4" id="KW-0456">Lyase</keyword>